<dbReference type="KEGG" id="pseg:D3H65_25495"/>
<comment type="subunit">
    <text evidence="4">Homodimer.</text>
</comment>
<evidence type="ECO:0000256" key="8">
    <source>
        <dbReference type="PIRSR" id="PIRSR000445-4"/>
    </source>
</evidence>
<dbReference type="InterPro" id="IPR036291">
    <property type="entry name" value="NAD(P)-bd_dom_sf"/>
</dbReference>
<dbReference type="InterPro" id="IPR036343">
    <property type="entry name" value="GluRdtase_N_sf"/>
</dbReference>
<dbReference type="OrthoDB" id="110209at2"/>
<evidence type="ECO:0000256" key="6">
    <source>
        <dbReference type="PIRSR" id="PIRSR000445-2"/>
    </source>
</evidence>
<evidence type="ECO:0000256" key="1">
    <source>
        <dbReference type="ARBA" id="ARBA00022857"/>
    </source>
</evidence>
<evidence type="ECO:0000256" key="5">
    <source>
        <dbReference type="PIRSR" id="PIRSR000445-1"/>
    </source>
</evidence>
<feature type="binding site" evidence="4 6">
    <location>
        <position position="124"/>
    </location>
    <ligand>
        <name>substrate</name>
    </ligand>
</feature>
<dbReference type="HAMAP" id="MF_00087">
    <property type="entry name" value="Glu_tRNA_reductase"/>
    <property type="match status" value="1"/>
</dbReference>
<dbReference type="UniPathway" id="UPA00251">
    <property type="reaction ID" value="UER00316"/>
</dbReference>
<comment type="domain">
    <text evidence="4">Possesses an unusual extended V-shaped dimeric structure with each monomer consisting of three distinct domains arranged along a curved 'spinal' alpha-helix. The N-terminal catalytic domain specifically recognizes the glutamate moiety of the substrate. The second domain is the NADPH-binding domain, and the third C-terminal domain is responsible for dimerization.</text>
</comment>
<dbReference type="Proteomes" id="UP000263900">
    <property type="component" value="Chromosome"/>
</dbReference>
<gene>
    <name evidence="4 11" type="primary">hemA</name>
    <name evidence="11" type="ORF">D3H65_25495</name>
</gene>
<feature type="domain" description="Quinate/shikimate 5-dehydrogenase/glutamyl-tRNA reductase" evidence="9">
    <location>
        <begin position="177"/>
        <end position="304"/>
    </location>
</feature>
<feature type="site" description="Important for activity" evidence="4 8">
    <location>
        <position position="103"/>
    </location>
</feature>
<evidence type="ECO:0000256" key="2">
    <source>
        <dbReference type="ARBA" id="ARBA00023002"/>
    </source>
</evidence>
<dbReference type="NCBIfam" id="TIGR01035">
    <property type="entry name" value="hemA"/>
    <property type="match status" value="1"/>
</dbReference>
<feature type="binding site" evidence="4 6">
    <location>
        <position position="113"/>
    </location>
    <ligand>
        <name>substrate</name>
    </ligand>
</feature>
<evidence type="ECO:0000256" key="3">
    <source>
        <dbReference type="ARBA" id="ARBA00023244"/>
    </source>
</evidence>
<dbReference type="GO" id="GO:0050661">
    <property type="term" value="F:NADP binding"/>
    <property type="evidence" value="ECO:0007669"/>
    <property type="project" value="InterPro"/>
</dbReference>
<dbReference type="PANTHER" id="PTHR43013">
    <property type="entry name" value="GLUTAMYL-TRNA REDUCTASE"/>
    <property type="match status" value="1"/>
</dbReference>
<evidence type="ECO:0000259" key="9">
    <source>
        <dbReference type="Pfam" id="PF01488"/>
    </source>
</evidence>
<dbReference type="SUPFAM" id="SSF69742">
    <property type="entry name" value="Glutamyl tRNA-reductase catalytic, N-terminal domain"/>
    <property type="match status" value="1"/>
</dbReference>
<dbReference type="GO" id="GO:0008883">
    <property type="term" value="F:glutamyl-tRNA reductase activity"/>
    <property type="evidence" value="ECO:0007669"/>
    <property type="project" value="UniProtKB-UniRule"/>
</dbReference>
<feature type="binding site" evidence="4 6">
    <location>
        <begin position="118"/>
        <end position="120"/>
    </location>
    <ligand>
        <name>substrate</name>
    </ligand>
</feature>
<sequence length="413" mass="45652">MHGHSSKDISKFFIAGINYKKTDAAIRGQFAISNEQYASLLALAPSYGLHELFVLSTCNRTEIYGFAEQAGQLISLLCTQTEGNQDTFNQLAYIKKGPDAIEHLFAVGAGLDSQILGDYEIVGQLKVAVKFARDHDFVGTYLDRLVNGVLQSSKAVKNQTAISDGTVSVSFAAVQYIKQQFNSLAGKKILLLGIGKIGRSTCKNLVDYLETTDITLINRTADKAAELANELGLLHAPINQLPQYIDNSDIILVATNAAHPTILKAHLEGKTDKLIIDLSIPYNVEIAAQDLPNVHLVNVDELSKLKDETLQKREAEIPKARLIIDEHMVEFMDWFEMRKHVPVLKAVKTKLQEIQAFPPYLQGLSPVSTTFTIDADAKIQRVINGMASKMRRVNQRGCYYIEAINEFIATGSN</sequence>
<dbReference type="InterPro" id="IPR000343">
    <property type="entry name" value="4pyrrol_synth_GluRdtase"/>
</dbReference>
<proteinExistence type="inferred from homology"/>
<comment type="function">
    <text evidence="4">Catalyzes the NADPH-dependent reduction of glutamyl-tRNA(Glu) to glutamate 1-semialdehyde (GSA).</text>
</comment>
<evidence type="ECO:0000259" key="10">
    <source>
        <dbReference type="Pfam" id="PF05201"/>
    </source>
</evidence>
<comment type="pathway">
    <text evidence="4">Porphyrin-containing compound metabolism; protoporphyrin-IX biosynthesis; 5-aminolevulinate from L-glutamyl-tRNA(Glu): step 1/2.</text>
</comment>
<dbReference type="Gene3D" id="3.40.50.720">
    <property type="entry name" value="NAD(P)-binding Rossmann-like Domain"/>
    <property type="match status" value="1"/>
</dbReference>
<dbReference type="PROSITE" id="PS00747">
    <property type="entry name" value="GLUTR"/>
    <property type="match status" value="1"/>
</dbReference>
<name>A0A3B7MSM3_9BACT</name>
<dbReference type="EC" id="1.2.1.70" evidence="4"/>
<feature type="domain" description="Glutamyl-tRNA reductase N-terminal" evidence="10">
    <location>
        <begin position="16"/>
        <end position="160"/>
    </location>
</feature>
<dbReference type="Pfam" id="PF01488">
    <property type="entry name" value="Shikimate_DH"/>
    <property type="match status" value="1"/>
</dbReference>
<dbReference type="SUPFAM" id="SSF51735">
    <property type="entry name" value="NAD(P)-binding Rossmann-fold domains"/>
    <property type="match status" value="1"/>
</dbReference>
<dbReference type="Pfam" id="PF05201">
    <property type="entry name" value="GlutR_N"/>
    <property type="match status" value="1"/>
</dbReference>
<dbReference type="EMBL" id="CP032157">
    <property type="protein sequence ID" value="AXY77128.1"/>
    <property type="molecule type" value="Genomic_DNA"/>
</dbReference>
<keyword evidence="3 4" id="KW-0627">Porphyrin biosynthesis</keyword>
<keyword evidence="2 4" id="KW-0560">Oxidoreductase</keyword>
<dbReference type="InterPro" id="IPR006151">
    <property type="entry name" value="Shikm_DH/Glu-tRNA_Rdtase"/>
</dbReference>
<dbReference type="PANTHER" id="PTHR43013:SF1">
    <property type="entry name" value="GLUTAMYL-TRNA REDUCTASE"/>
    <property type="match status" value="1"/>
</dbReference>
<organism evidence="11 12">
    <name type="scientific">Paraflavitalea soli</name>
    <dbReference type="NCBI Taxonomy" id="2315862"/>
    <lineage>
        <taxon>Bacteria</taxon>
        <taxon>Pseudomonadati</taxon>
        <taxon>Bacteroidota</taxon>
        <taxon>Chitinophagia</taxon>
        <taxon>Chitinophagales</taxon>
        <taxon>Chitinophagaceae</taxon>
        <taxon>Paraflavitalea</taxon>
    </lineage>
</organism>
<dbReference type="InterPro" id="IPR015895">
    <property type="entry name" value="4pyrrol_synth_GluRdtase_N"/>
</dbReference>
<feature type="active site" description="Nucleophile" evidence="4 5">
    <location>
        <position position="58"/>
    </location>
</feature>
<accession>A0A3B7MSM3</accession>
<evidence type="ECO:0000313" key="11">
    <source>
        <dbReference type="EMBL" id="AXY77128.1"/>
    </source>
</evidence>
<protein>
    <recommendedName>
        <fullName evidence="4">Glutamyl-tRNA reductase</fullName>
        <shortName evidence="4">GluTR</shortName>
        <ecNumber evidence="4">1.2.1.70</ecNumber>
    </recommendedName>
</protein>
<comment type="miscellaneous">
    <text evidence="4">During catalysis, the active site Cys acts as a nucleophile attacking the alpha-carbonyl group of tRNA-bound glutamate with the formation of a thioester intermediate between enzyme and glutamate, and the concomitant release of tRNA(Glu). The thioester intermediate is finally reduced by direct hydride transfer from NADPH, to form the product GSA.</text>
</comment>
<dbReference type="GO" id="GO:0019353">
    <property type="term" value="P:protoporphyrinogen IX biosynthetic process from glutamate"/>
    <property type="evidence" value="ECO:0007669"/>
    <property type="project" value="TreeGrafter"/>
</dbReference>
<reference evidence="11 12" key="1">
    <citation type="submission" date="2018-09" db="EMBL/GenBank/DDBJ databases">
        <title>Genome sequencing of strain 6GH32-13.</title>
        <authorList>
            <person name="Weon H.-Y."/>
            <person name="Heo J."/>
            <person name="Kwon S.-W."/>
        </authorList>
    </citation>
    <scope>NUCLEOTIDE SEQUENCE [LARGE SCALE GENOMIC DNA]</scope>
    <source>
        <strain evidence="11 12">5GH32-13</strain>
    </source>
</reference>
<dbReference type="RefSeq" id="WP_119053004.1">
    <property type="nucleotide sequence ID" value="NZ_CP032157.1"/>
</dbReference>
<feature type="binding site" evidence="4 6">
    <location>
        <begin position="57"/>
        <end position="60"/>
    </location>
    <ligand>
        <name>substrate</name>
    </ligand>
</feature>
<dbReference type="AlphaFoldDB" id="A0A3B7MSM3"/>
<keyword evidence="1 4" id="KW-0521">NADP</keyword>
<dbReference type="InterPro" id="IPR018214">
    <property type="entry name" value="GluRdtase_CS"/>
</dbReference>
<evidence type="ECO:0000256" key="7">
    <source>
        <dbReference type="PIRSR" id="PIRSR000445-3"/>
    </source>
</evidence>
<evidence type="ECO:0000256" key="4">
    <source>
        <dbReference type="HAMAP-Rule" id="MF_00087"/>
    </source>
</evidence>
<comment type="similarity">
    <text evidence="4">Belongs to the glutamyl-tRNA reductase family.</text>
</comment>
<dbReference type="PIRSF" id="PIRSF000445">
    <property type="entry name" value="4pyrrol_synth_GluRdtase"/>
    <property type="match status" value="1"/>
</dbReference>
<comment type="catalytic activity">
    <reaction evidence="4">
        <text>(S)-4-amino-5-oxopentanoate + tRNA(Glu) + NADP(+) = L-glutamyl-tRNA(Glu) + NADPH + H(+)</text>
        <dbReference type="Rhea" id="RHEA:12344"/>
        <dbReference type="Rhea" id="RHEA-COMP:9663"/>
        <dbReference type="Rhea" id="RHEA-COMP:9680"/>
        <dbReference type="ChEBI" id="CHEBI:15378"/>
        <dbReference type="ChEBI" id="CHEBI:57501"/>
        <dbReference type="ChEBI" id="CHEBI:57783"/>
        <dbReference type="ChEBI" id="CHEBI:58349"/>
        <dbReference type="ChEBI" id="CHEBI:78442"/>
        <dbReference type="ChEBI" id="CHEBI:78520"/>
        <dbReference type="EC" id="1.2.1.70"/>
    </reaction>
</comment>
<evidence type="ECO:0000313" key="12">
    <source>
        <dbReference type="Proteomes" id="UP000263900"/>
    </source>
</evidence>
<feature type="binding site" evidence="4 7">
    <location>
        <begin position="193"/>
        <end position="198"/>
    </location>
    <ligand>
        <name>NADP(+)</name>
        <dbReference type="ChEBI" id="CHEBI:58349"/>
    </ligand>
</feature>
<keyword evidence="12" id="KW-1185">Reference proteome</keyword>
<dbReference type="Gene3D" id="3.30.460.30">
    <property type="entry name" value="Glutamyl-tRNA reductase, N-terminal domain"/>
    <property type="match status" value="1"/>
</dbReference>